<evidence type="ECO:0008006" key="11">
    <source>
        <dbReference type="Google" id="ProtNLM"/>
    </source>
</evidence>
<evidence type="ECO:0000313" key="9">
    <source>
        <dbReference type="EMBL" id="ASP28372.1"/>
    </source>
</evidence>
<dbReference type="EMBL" id="CP022535">
    <property type="protein sequence ID" value="ASP28372.1"/>
    <property type="molecule type" value="Genomic_DNA"/>
</dbReference>
<feature type="domain" description="DNA2/NAM7 helicase-like C-terminal" evidence="7">
    <location>
        <begin position="797"/>
        <end position="982"/>
    </location>
</feature>
<dbReference type="Proteomes" id="UP000203229">
    <property type="component" value="Chromosome"/>
</dbReference>
<dbReference type="Pfam" id="PF13086">
    <property type="entry name" value="AAA_11"/>
    <property type="match status" value="1"/>
</dbReference>
<accession>A0A222EPJ9</accession>
<dbReference type="GO" id="GO:0043139">
    <property type="term" value="F:5'-3' DNA helicase activity"/>
    <property type="evidence" value="ECO:0007669"/>
    <property type="project" value="TreeGrafter"/>
</dbReference>
<dbReference type="PANTHER" id="PTHR43788">
    <property type="entry name" value="DNA2/NAM7 HELICASE FAMILY MEMBER"/>
    <property type="match status" value="1"/>
</dbReference>
<evidence type="ECO:0000256" key="4">
    <source>
        <dbReference type="ARBA" id="ARBA00022806"/>
    </source>
</evidence>
<evidence type="ECO:0000259" key="6">
    <source>
        <dbReference type="Pfam" id="PF13086"/>
    </source>
</evidence>
<feature type="domain" description="DNA2/NAM7 helicase helicase" evidence="6">
    <location>
        <begin position="713"/>
        <end position="757"/>
    </location>
</feature>
<feature type="domain" description="Restriction endonuclease type II-like" evidence="8">
    <location>
        <begin position="1046"/>
        <end position="1145"/>
    </location>
</feature>
<evidence type="ECO:0000256" key="3">
    <source>
        <dbReference type="ARBA" id="ARBA00022801"/>
    </source>
</evidence>
<evidence type="ECO:0000259" key="7">
    <source>
        <dbReference type="Pfam" id="PF13087"/>
    </source>
</evidence>
<dbReference type="RefSeq" id="WP_094049044.1">
    <property type="nucleotide sequence ID" value="NZ_CP022535.1"/>
</dbReference>
<keyword evidence="4" id="KW-0347">Helicase</keyword>
<dbReference type="InterPro" id="IPR041679">
    <property type="entry name" value="DNA2/NAM7-like_C"/>
</dbReference>
<dbReference type="Gene3D" id="3.40.960.10">
    <property type="entry name" value="VSR Endonuclease"/>
    <property type="match status" value="1"/>
</dbReference>
<dbReference type="InterPro" id="IPR027417">
    <property type="entry name" value="P-loop_NTPase"/>
</dbReference>
<keyword evidence="2" id="KW-0547">Nucleotide-binding</keyword>
<dbReference type="InterPro" id="IPR041677">
    <property type="entry name" value="DNA2/NAM7_AAA_11"/>
</dbReference>
<organism evidence="9 10">
    <name type="scientific">Spiroplasma corruscae</name>
    <dbReference type="NCBI Taxonomy" id="216934"/>
    <lineage>
        <taxon>Bacteria</taxon>
        <taxon>Bacillati</taxon>
        <taxon>Mycoplasmatota</taxon>
        <taxon>Mollicutes</taxon>
        <taxon>Entomoplasmatales</taxon>
        <taxon>Spiroplasmataceae</taxon>
        <taxon>Spiroplasma</taxon>
    </lineage>
</organism>
<dbReference type="Pfam" id="PF13195">
    <property type="entry name" value="DUF4011"/>
    <property type="match status" value="1"/>
</dbReference>
<sequence>MNSNELLKNFKSRLLNSNKNSGIFYNSFLPSALTIDFKQLEKLGLLRSNRNDKTPITLKEALNNSSFYISFYDVELSEDNLTSKGTLSYAKHIKKIIQKSKTQSNEKNINVLYMGLYFVEGCASTNESDYFRAPLVLKKIAINDLGGSVYNVVIEDELLLNNSLFNILALKNKKQWEFKDLGDLMLNDKEQIIEKLVSYFDIIGYRLTDPQNFINTSNLEFENTKGYKRDEAGRLFQENNNKYFNQAFCLNICSFGIYDIASSTILSAYNILENEDISFLDDIFKETNDILEDFDNDYNESDFVNVSSLDFTQKNAVIKSLSNSTFIFGPPGTGKSQVIVNLLANIINQNKTALFVTEKKVASKVVYDKLHNLNNFTLMFHNNDSASIIFEKIKKMYNNVIDYLNNTNTNSNLNDKESIILDKYYDNVKKYKELFKGEMGKLYLSYLKYLSNINKIDVEIIRYNNLNLFINVSDLLIKKNYLVEELNFLHKLLEVQLYNEELINEIYKNNLLSQLLYNFIKKHKNKTKINIFNRRKYKLFIKSEQYLELISFINKFTSTYSNNEVITMLKFIKGIFNSNNIISNLTNNVLIASYCSSFKNEFADLFLFMSDDWFNKISNLSKDKINNNKKIIIYNYFSYIVKKVKLGNYKDDVNNLEKSYKTLFNDLGRKIANTKTHMRISTLFKNYLPLLRLFFPVIIGSPEIISDSKILPLKRSNFDYAIFDEASQIFTEKCIPILYRAKKYVISGDDKQLAPTSFFKMKSDILEESLEIEEDIINQVNYEVKEAMKFESLLDFAKGRFKTSMLQYHYRSKNKELIDFSNAKYYENKLIVSKQVKYVKWPIELIEVNGIRENRINIEEANTVLELVRFILSNDKIKDKSIGIITFNSEQQSFILDLLEKESAVNADLYINLYQKESGEELFVKSIENVQGDERDIIIFSVGFSYDKTNVFKNYFGPLAQVNGEKRLNVAISRAKEKMYVIKSINSSIINSDKKGVLDFKDFLKYCELLKEPTKYEKELEIMLNNETKLFNIDKDDYNQQFDSDFEVEVFDEINKLLDKDHYVLHTQVPASGYKIDLAIYDYLKKQYVLAVECDGLTFHSSVFSKQNDYDRQKYLENRGWKFIRILSTDWWDKSQVVRKRFITNIKSEIKLYEEEL</sequence>
<proteinExistence type="inferred from homology"/>
<evidence type="ECO:0000313" key="10">
    <source>
        <dbReference type="Proteomes" id="UP000203229"/>
    </source>
</evidence>
<name>A0A222EPJ9_9MOLU</name>
<dbReference type="InterPro" id="IPR025103">
    <property type="entry name" value="DUF4011"/>
</dbReference>
<dbReference type="SUPFAM" id="SSF52540">
    <property type="entry name" value="P-loop containing nucleoside triphosphate hydrolases"/>
    <property type="match status" value="1"/>
</dbReference>
<dbReference type="InterPro" id="IPR050534">
    <property type="entry name" value="Coronavir_polyprotein_1ab"/>
</dbReference>
<dbReference type="CDD" id="cd18808">
    <property type="entry name" value="SF1_C_Upf1"/>
    <property type="match status" value="1"/>
</dbReference>
<dbReference type="GO" id="GO:0016787">
    <property type="term" value="F:hydrolase activity"/>
    <property type="evidence" value="ECO:0007669"/>
    <property type="project" value="UniProtKB-KW"/>
</dbReference>
<gene>
    <name evidence="9" type="ORF">SCORR_v1c06000</name>
</gene>
<dbReference type="InterPro" id="IPR047187">
    <property type="entry name" value="SF1_C_Upf1"/>
</dbReference>
<dbReference type="PANTHER" id="PTHR43788:SF8">
    <property type="entry name" value="DNA-BINDING PROTEIN SMUBP-2"/>
    <property type="match status" value="1"/>
</dbReference>
<dbReference type="Gene3D" id="3.40.50.300">
    <property type="entry name" value="P-loop containing nucleotide triphosphate hydrolases"/>
    <property type="match status" value="3"/>
</dbReference>
<evidence type="ECO:0000256" key="5">
    <source>
        <dbReference type="ARBA" id="ARBA00022840"/>
    </source>
</evidence>
<keyword evidence="10" id="KW-1185">Reference proteome</keyword>
<keyword evidence="5" id="KW-0067">ATP-binding</keyword>
<dbReference type="SUPFAM" id="SSF52980">
    <property type="entry name" value="Restriction endonuclease-like"/>
    <property type="match status" value="1"/>
</dbReference>
<dbReference type="Pfam" id="PF13087">
    <property type="entry name" value="AAA_12"/>
    <property type="match status" value="1"/>
</dbReference>
<comment type="similarity">
    <text evidence="1">Belongs to the DNA2/NAM7 helicase family.</text>
</comment>
<evidence type="ECO:0000256" key="1">
    <source>
        <dbReference type="ARBA" id="ARBA00007913"/>
    </source>
</evidence>
<dbReference type="InterPro" id="IPR049468">
    <property type="entry name" value="Restrct_endonuc-II-like_dom"/>
</dbReference>
<protein>
    <recommendedName>
        <fullName evidence="11">RAP domain-containing protein</fullName>
    </recommendedName>
</protein>
<dbReference type="OrthoDB" id="9757917at2"/>
<dbReference type="KEGG" id="scou:SCORR_v1c06000"/>
<evidence type="ECO:0000256" key="2">
    <source>
        <dbReference type="ARBA" id="ARBA00022741"/>
    </source>
</evidence>
<evidence type="ECO:0000259" key="8">
    <source>
        <dbReference type="Pfam" id="PF18741"/>
    </source>
</evidence>
<reference evidence="9 10" key="1">
    <citation type="submission" date="2017-07" db="EMBL/GenBank/DDBJ databases">
        <title>Complete genome sequence of Spiroplasma corruscae EC-1 (DSM 19793).</title>
        <authorList>
            <person name="Tsai Y.-M."/>
            <person name="Lo W.-S."/>
            <person name="Kuo C.-H."/>
        </authorList>
    </citation>
    <scope>NUCLEOTIDE SEQUENCE [LARGE SCALE GENOMIC DNA]</scope>
    <source>
        <strain evidence="9 10">EC-1</strain>
    </source>
</reference>
<dbReference type="GO" id="GO:0005524">
    <property type="term" value="F:ATP binding"/>
    <property type="evidence" value="ECO:0007669"/>
    <property type="project" value="UniProtKB-KW"/>
</dbReference>
<dbReference type="AlphaFoldDB" id="A0A222EPJ9"/>
<dbReference type="InterPro" id="IPR011335">
    <property type="entry name" value="Restrct_endonuc-II-like"/>
</dbReference>
<dbReference type="Pfam" id="PF18741">
    <property type="entry name" value="MTES_1575"/>
    <property type="match status" value="1"/>
</dbReference>
<keyword evidence="3" id="KW-0378">Hydrolase</keyword>